<evidence type="ECO:0000256" key="1">
    <source>
        <dbReference type="SAM" id="MobiDB-lite"/>
    </source>
</evidence>
<reference evidence="3" key="1">
    <citation type="submission" date="2020-03" db="EMBL/GenBank/DDBJ databases">
        <title>Draft sequencing of Calidifontibacter sp. DB0510.</title>
        <authorList>
            <person name="Kim D.-U."/>
        </authorList>
    </citation>
    <scope>NUCLEOTIDE SEQUENCE</scope>
    <source>
        <strain evidence="3">DB0510</strain>
    </source>
</reference>
<evidence type="ECO:0000313" key="4">
    <source>
        <dbReference type="Proteomes" id="UP000744769"/>
    </source>
</evidence>
<keyword evidence="4" id="KW-1185">Reference proteome</keyword>
<accession>A0A967AYZ0</accession>
<sequence>MQLAEQAAVALSREAMERGLIARSTSAGAAQWLMGLTGPAGDIDAAASDQPPVPGLEPADARRIAFLAAETRSAENAVIADALQDGRISGAAARTAIEQVDAVVAVLPGATREQVFGYFLQLPPGSGTRGIRELTRRLVATFGRTEDLDKLEDDQQAAERVTWTDLPNGMVQLLAELSAGHAAELRHAIDAMSAPVPGGGADGSSAGSAAHGGVDRGSAGSAAHCGADRSGRGAGAGDGAPDIDQPDPRSPGKRRADALMALAAAGARRIDDGGGLDGMTSCGTARLVVTIGHDALTGALAGCGRTESGASLDPTTVRQLACDADLIPMVLGTEGEPLDVGRTKRLFDRGLRRAIIHRDQHCTFPGCDRPPSWCEAHHVTPWWAGGHTALANAALLCRRHHTIVHRDGYTATVTATGVAWDLTPGRMGGDHRARSAA</sequence>
<dbReference type="EMBL" id="JAAOIV010000002">
    <property type="protein sequence ID" value="NHN54997.1"/>
    <property type="molecule type" value="Genomic_DNA"/>
</dbReference>
<feature type="region of interest" description="Disordered" evidence="1">
    <location>
        <begin position="196"/>
        <end position="254"/>
    </location>
</feature>
<dbReference type="Gene3D" id="1.10.30.50">
    <property type="match status" value="1"/>
</dbReference>
<dbReference type="InterPro" id="IPR003615">
    <property type="entry name" value="HNH_nuc"/>
</dbReference>
<protein>
    <submittedName>
        <fullName evidence="3">DUF222 domain-containing protein</fullName>
    </submittedName>
</protein>
<dbReference type="InterPro" id="IPR003870">
    <property type="entry name" value="DUF222"/>
</dbReference>
<dbReference type="CDD" id="cd00085">
    <property type="entry name" value="HNHc"/>
    <property type="match status" value="1"/>
</dbReference>
<dbReference type="Proteomes" id="UP000744769">
    <property type="component" value="Unassembled WGS sequence"/>
</dbReference>
<feature type="domain" description="HNH nuclease" evidence="2">
    <location>
        <begin position="350"/>
        <end position="402"/>
    </location>
</feature>
<evidence type="ECO:0000259" key="2">
    <source>
        <dbReference type="SMART" id="SM00507"/>
    </source>
</evidence>
<gene>
    <name evidence="3" type="ORF">G9U51_04250</name>
</gene>
<comment type="caution">
    <text evidence="3">The sequence shown here is derived from an EMBL/GenBank/DDBJ whole genome shotgun (WGS) entry which is preliminary data.</text>
</comment>
<organism evidence="3 4">
    <name type="scientific">Metallococcus carri</name>
    <dbReference type="NCBI Taxonomy" id="1656884"/>
    <lineage>
        <taxon>Bacteria</taxon>
        <taxon>Bacillati</taxon>
        <taxon>Actinomycetota</taxon>
        <taxon>Actinomycetes</taxon>
        <taxon>Micrococcales</taxon>
        <taxon>Dermacoccaceae</taxon>
        <taxon>Metallococcus</taxon>
    </lineage>
</organism>
<dbReference type="SMART" id="SM00507">
    <property type="entry name" value="HNHc"/>
    <property type="match status" value="1"/>
</dbReference>
<dbReference type="AlphaFoldDB" id="A0A967AYZ0"/>
<name>A0A967AYZ0_9MICO</name>
<dbReference type="Pfam" id="PF02720">
    <property type="entry name" value="DUF222"/>
    <property type="match status" value="1"/>
</dbReference>
<evidence type="ECO:0000313" key="3">
    <source>
        <dbReference type="EMBL" id="NHN54997.1"/>
    </source>
</evidence>
<proteinExistence type="predicted"/>
<feature type="compositionally biased region" description="Low complexity" evidence="1">
    <location>
        <begin position="203"/>
        <end position="212"/>
    </location>
</feature>